<accession>A0A3A5KVG8</accession>
<evidence type="ECO:0000313" key="3">
    <source>
        <dbReference type="Proteomes" id="UP000272706"/>
    </source>
</evidence>
<reference evidence="2 3" key="1">
    <citation type="submission" date="2018-09" db="EMBL/GenBank/DDBJ databases">
        <title>Mesorhizobium carmichaelinearum sp. nov. isolated from Carmichaelinea spp. root nodules in New Zealand.</title>
        <authorList>
            <person name="De Meyer S.E."/>
        </authorList>
    </citation>
    <scope>NUCLEOTIDE SEQUENCE [LARGE SCALE GENOMIC DNA]</scope>
    <source>
        <strain evidence="2 3">ICMP19557</strain>
    </source>
</reference>
<comment type="caution">
    <text evidence="2">The sequence shown here is derived from an EMBL/GenBank/DDBJ whole genome shotgun (WGS) entry which is preliminary data.</text>
</comment>
<protein>
    <submittedName>
        <fullName evidence="2">Uncharacterized protein</fullName>
    </submittedName>
</protein>
<name>A0A3A5KVG8_9HYPH</name>
<evidence type="ECO:0000256" key="1">
    <source>
        <dbReference type="SAM" id="MobiDB-lite"/>
    </source>
</evidence>
<proteinExistence type="predicted"/>
<keyword evidence="3" id="KW-1185">Reference proteome</keyword>
<gene>
    <name evidence="2" type="ORF">D3227_21845</name>
</gene>
<dbReference type="EMBL" id="QZWZ01000017">
    <property type="protein sequence ID" value="RJT35269.1"/>
    <property type="molecule type" value="Genomic_DNA"/>
</dbReference>
<dbReference type="Proteomes" id="UP000272706">
    <property type="component" value="Unassembled WGS sequence"/>
</dbReference>
<organism evidence="2 3">
    <name type="scientific">Mesorhizobium waimense</name>
    <dbReference type="NCBI Taxonomy" id="1300307"/>
    <lineage>
        <taxon>Bacteria</taxon>
        <taxon>Pseudomonadati</taxon>
        <taxon>Pseudomonadota</taxon>
        <taxon>Alphaproteobacteria</taxon>
        <taxon>Hyphomicrobiales</taxon>
        <taxon>Phyllobacteriaceae</taxon>
        <taxon>Mesorhizobium</taxon>
    </lineage>
</organism>
<dbReference type="AlphaFoldDB" id="A0A3A5KVG8"/>
<feature type="region of interest" description="Disordered" evidence="1">
    <location>
        <begin position="44"/>
        <end position="65"/>
    </location>
</feature>
<sequence length="81" mass="8342">MANPPASVSEVLPDVTKGLRSKGDISPIGIFAGLGTQVNKMALKGPARSPSEGEAPFPLSESVSDARHASRRLAAFNPASQ</sequence>
<evidence type="ECO:0000313" key="2">
    <source>
        <dbReference type="EMBL" id="RJT35269.1"/>
    </source>
</evidence>